<keyword evidence="1" id="KW-1133">Transmembrane helix</keyword>
<organism evidence="2 3">
    <name type="scientific">Diplogelasinospora grovesii</name>
    <dbReference type="NCBI Taxonomy" id="303347"/>
    <lineage>
        <taxon>Eukaryota</taxon>
        <taxon>Fungi</taxon>
        <taxon>Dikarya</taxon>
        <taxon>Ascomycota</taxon>
        <taxon>Pezizomycotina</taxon>
        <taxon>Sordariomycetes</taxon>
        <taxon>Sordariomycetidae</taxon>
        <taxon>Sordariales</taxon>
        <taxon>Diplogelasinosporaceae</taxon>
        <taxon>Diplogelasinospora</taxon>
    </lineage>
</organism>
<name>A0AAN6S0R7_9PEZI</name>
<feature type="transmembrane region" description="Helical" evidence="1">
    <location>
        <begin position="191"/>
        <end position="216"/>
    </location>
</feature>
<sequence>MADVRTPLLEDRALLPAPVVVVVDHPIFLRVCHSPWPCITQTVLVYLRAFVVAYLTALGIMLLDYNLDGQEDAHTAWSIVFQFPTLAFVLLWIYHIIAFSWTFTHLYYPDVDQEDRRWEYMVLRLMSPPFQTLRSRNRLYFSLFYTAVHVFVFTNALLYWGVAVPLGHGHFPGGSDPAIWATNGDLFGDGWFAPFCIINLYGVTAFIAFLEITIFNSIKRQVPVPTHVFALMFLLSSYLGFAAFGKLLTGHSPFFWLDPDFAGRTEILAAYCAAFTLLGPTVFAFMYGLIGMRENIARRDDHAPPFNPEQFAREVARDVARDVRQELDRQTGA</sequence>
<protein>
    <submittedName>
        <fullName evidence="2">Uncharacterized protein</fullName>
    </submittedName>
</protein>
<keyword evidence="1" id="KW-0472">Membrane</keyword>
<dbReference type="Proteomes" id="UP001303473">
    <property type="component" value="Unassembled WGS sequence"/>
</dbReference>
<comment type="caution">
    <text evidence="2">The sequence shown here is derived from an EMBL/GenBank/DDBJ whole genome shotgun (WGS) entry which is preliminary data.</text>
</comment>
<evidence type="ECO:0000313" key="2">
    <source>
        <dbReference type="EMBL" id="KAK3935571.1"/>
    </source>
</evidence>
<gene>
    <name evidence="2" type="ORF">QBC46DRAFT_358152</name>
</gene>
<evidence type="ECO:0000256" key="1">
    <source>
        <dbReference type="SAM" id="Phobius"/>
    </source>
</evidence>
<feature type="transmembrane region" description="Helical" evidence="1">
    <location>
        <begin position="268"/>
        <end position="290"/>
    </location>
</feature>
<feature type="transmembrane region" description="Helical" evidence="1">
    <location>
        <begin position="228"/>
        <end position="248"/>
    </location>
</feature>
<accession>A0AAN6S0R7</accession>
<evidence type="ECO:0000313" key="3">
    <source>
        <dbReference type="Proteomes" id="UP001303473"/>
    </source>
</evidence>
<proteinExistence type="predicted"/>
<dbReference type="EMBL" id="MU853917">
    <property type="protein sequence ID" value="KAK3935571.1"/>
    <property type="molecule type" value="Genomic_DNA"/>
</dbReference>
<feature type="transmembrane region" description="Helical" evidence="1">
    <location>
        <begin position="83"/>
        <end position="108"/>
    </location>
</feature>
<dbReference type="AlphaFoldDB" id="A0AAN6S0R7"/>
<keyword evidence="1" id="KW-0812">Transmembrane</keyword>
<feature type="transmembrane region" description="Helical" evidence="1">
    <location>
        <begin position="139"/>
        <end position="162"/>
    </location>
</feature>
<feature type="transmembrane region" description="Helical" evidence="1">
    <location>
        <begin position="43"/>
        <end position="63"/>
    </location>
</feature>
<keyword evidence="3" id="KW-1185">Reference proteome</keyword>
<reference evidence="3" key="1">
    <citation type="journal article" date="2023" name="Mol. Phylogenet. Evol.">
        <title>Genome-scale phylogeny and comparative genomics of the fungal order Sordariales.</title>
        <authorList>
            <person name="Hensen N."/>
            <person name="Bonometti L."/>
            <person name="Westerberg I."/>
            <person name="Brannstrom I.O."/>
            <person name="Guillou S."/>
            <person name="Cros-Aarteil S."/>
            <person name="Calhoun S."/>
            <person name="Haridas S."/>
            <person name="Kuo A."/>
            <person name="Mondo S."/>
            <person name="Pangilinan J."/>
            <person name="Riley R."/>
            <person name="LaButti K."/>
            <person name="Andreopoulos B."/>
            <person name="Lipzen A."/>
            <person name="Chen C."/>
            <person name="Yan M."/>
            <person name="Daum C."/>
            <person name="Ng V."/>
            <person name="Clum A."/>
            <person name="Steindorff A."/>
            <person name="Ohm R.A."/>
            <person name="Martin F."/>
            <person name="Silar P."/>
            <person name="Natvig D.O."/>
            <person name="Lalanne C."/>
            <person name="Gautier V."/>
            <person name="Ament-Velasquez S.L."/>
            <person name="Kruys A."/>
            <person name="Hutchinson M.I."/>
            <person name="Powell A.J."/>
            <person name="Barry K."/>
            <person name="Miller A.N."/>
            <person name="Grigoriev I.V."/>
            <person name="Debuchy R."/>
            <person name="Gladieux P."/>
            <person name="Hiltunen Thoren M."/>
            <person name="Johannesson H."/>
        </authorList>
    </citation>
    <scope>NUCLEOTIDE SEQUENCE [LARGE SCALE GENOMIC DNA]</scope>
    <source>
        <strain evidence="3">CBS 340.73</strain>
    </source>
</reference>